<evidence type="ECO:0000259" key="7">
    <source>
        <dbReference type="Pfam" id="PF01061"/>
    </source>
</evidence>
<evidence type="ECO:0000256" key="2">
    <source>
        <dbReference type="ARBA" id="ARBA00022448"/>
    </source>
</evidence>
<dbReference type="PANTHER" id="PTHR19241">
    <property type="entry name" value="ATP-BINDING CASSETTE TRANSPORTER"/>
    <property type="match status" value="1"/>
</dbReference>
<accession>A0A8T1RNK9</accession>
<evidence type="ECO:0000256" key="5">
    <source>
        <dbReference type="ARBA" id="ARBA00023136"/>
    </source>
</evidence>
<gene>
    <name evidence="8" type="ORF">CIPAW_01G130500</name>
</gene>
<evidence type="ECO:0000313" key="9">
    <source>
        <dbReference type="Proteomes" id="UP000811609"/>
    </source>
</evidence>
<dbReference type="AlphaFoldDB" id="A0A8T1RNK9"/>
<keyword evidence="3 6" id="KW-0812">Transmembrane</keyword>
<protein>
    <recommendedName>
        <fullName evidence="7">ABC-2 type transporter transmembrane domain-containing protein</fullName>
    </recommendedName>
</protein>
<dbReference type="Pfam" id="PF01061">
    <property type="entry name" value="ABC2_membrane"/>
    <property type="match status" value="1"/>
</dbReference>
<evidence type="ECO:0000256" key="6">
    <source>
        <dbReference type="SAM" id="Phobius"/>
    </source>
</evidence>
<comment type="caution">
    <text evidence="8">The sequence shown here is derived from an EMBL/GenBank/DDBJ whole genome shotgun (WGS) entry which is preliminary data.</text>
</comment>
<reference evidence="8" key="1">
    <citation type="submission" date="2020-12" db="EMBL/GenBank/DDBJ databases">
        <title>WGS assembly of Carya illinoinensis cv. Pawnee.</title>
        <authorList>
            <person name="Platts A."/>
            <person name="Shu S."/>
            <person name="Wright S."/>
            <person name="Barry K."/>
            <person name="Edger P."/>
            <person name="Pires J.C."/>
            <person name="Schmutz J."/>
        </authorList>
    </citation>
    <scope>NUCLEOTIDE SEQUENCE</scope>
    <source>
        <tissue evidence="8">Leaf</tissue>
    </source>
</reference>
<feature type="domain" description="ABC-2 type transporter transmembrane" evidence="7">
    <location>
        <begin position="1"/>
        <end position="91"/>
    </location>
</feature>
<evidence type="ECO:0000256" key="4">
    <source>
        <dbReference type="ARBA" id="ARBA00022989"/>
    </source>
</evidence>
<feature type="transmembrane region" description="Helical" evidence="6">
    <location>
        <begin position="39"/>
        <end position="62"/>
    </location>
</feature>
<evidence type="ECO:0000256" key="1">
    <source>
        <dbReference type="ARBA" id="ARBA00004141"/>
    </source>
</evidence>
<dbReference type="GO" id="GO:0140359">
    <property type="term" value="F:ABC-type transporter activity"/>
    <property type="evidence" value="ECO:0007669"/>
    <property type="project" value="InterPro"/>
</dbReference>
<keyword evidence="9" id="KW-1185">Reference proteome</keyword>
<dbReference type="EMBL" id="CM031809">
    <property type="protein sequence ID" value="KAG6667863.1"/>
    <property type="molecule type" value="Genomic_DNA"/>
</dbReference>
<dbReference type="InterPro" id="IPR013525">
    <property type="entry name" value="ABC2_TM"/>
</dbReference>
<name>A0A8T1RNK9_CARIL</name>
<feature type="transmembrane region" description="Helical" evidence="6">
    <location>
        <begin position="122"/>
        <end position="144"/>
    </location>
</feature>
<keyword evidence="5 6" id="KW-0472">Membrane</keyword>
<keyword evidence="2" id="KW-0813">Transport</keyword>
<comment type="subcellular location">
    <subcellularLocation>
        <location evidence="1">Membrane</location>
        <topology evidence="1">Multi-pass membrane protein</topology>
    </subcellularLocation>
</comment>
<keyword evidence="4 6" id="KW-1133">Transmembrane helix</keyword>
<dbReference type="GO" id="GO:0005886">
    <property type="term" value="C:plasma membrane"/>
    <property type="evidence" value="ECO:0007669"/>
    <property type="project" value="UniProtKB-ARBA"/>
</dbReference>
<sequence length="152" mass="17692">MIGYYRSAYKIFWQFYSMFCTLLSFNYLGMLLVSLTPNIQVASIVASSSYTMLNLFSGFIIPRPHIPKWWLWLYYLCPTSWALNGMLTSQYGEIHKEISVFGETKTVATFLEDYYGFHHNRLGVVAVVLIVFPIVFACLFAYCIGKLNFQRR</sequence>
<dbReference type="Proteomes" id="UP000811609">
    <property type="component" value="Chromosome 1"/>
</dbReference>
<organism evidence="8 9">
    <name type="scientific">Carya illinoinensis</name>
    <name type="common">Pecan</name>
    <dbReference type="NCBI Taxonomy" id="32201"/>
    <lineage>
        <taxon>Eukaryota</taxon>
        <taxon>Viridiplantae</taxon>
        <taxon>Streptophyta</taxon>
        <taxon>Embryophyta</taxon>
        <taxon>Tracheophyta</taxon>
        <taxon>Spermatophyta</taxon>
        <taxon>Magnoliopsida</taxon>
        <taxon>eudicotyledons</taxon>
        <taxon>Gunneridae</taxon>
        <taxon>Pentapetalae</taxon>
        <taxon>rosids</taxon>
        <taxon>fabids</taxon>
        <taxon>Fagales</taxon>
        <taxon>Juglandaceae</taxon>
        <taxon>Carya</taxon>
    </lineage>
</organism>
<feature type="transmembrane region" description="Helical" evidence="6">
    <location>
        <begin position="69"/>
        <end position="87"/>
    </location>
</feature>
<evidence type="ECO:0000256" key="3">
    <source>
        <dbReference type="ARBA" id="ARBA00022692"/>
    </source>
</evidence>
<feature type="transmembrane region" description="Helical" evidence="6">
    <location>
        <begin position="12"/>
        <end position="33"/>
    </location>
</feature>
<proteinExistence type="predicted"/>
<evidence type="ECO:0000313" key="8">
    <source>
        <dbReference type="EMBL" id="KAG6667863.1"/>
    </source>
</evidence>